<comment type="caution">
    <text evidence="1">The sequence shown here is derived from an EMBL/GenBank/DDBJ whole genome shotgun (WGS) entry which is preliminary data.</text>
</comment>
<evidence type="ECO:0000313" key="1">
    <source>
        <dbReference type="EMBL" id="MBW0501216.1"/>
    </source>
</evidence>
<evidence type="ECO:0000313" key="2">
    <source>
        <dbReference type="Proteomes" id="UP000765509"/>
    </source>
</evidence>
<gene>
    <name evidence="1" type="ORF">O181_040931</name>
</gene>
<accession>A0A9Q3DIS5</accession>
<name>A0A9Q3DIS5_9BASI</name>
<dbReference type="Proteomes" id="UP000765509">
    <property type="component" value="Unassembled WGS sequence"/>
</dbReference>
<reference evidence="1" key="1">
    <citation type="submission" date="2021-03" db="EMBL/GenBank/DDBJ databases">
        <title>Draft genome sequence of rust myrtle Austropuccinia psidii MF-1, a brazilian biotype.</title>
        <authorList>
            <person name="Quecine M.C."/>
            <person name="Pachon D.M.R."/>
            <person name="Bonatelli M.L."/>
            <person name="Correr F.H."/>
            <person name="Franceschini L.M."/>
            <person name="Leite T.F."/>
            <person name="Margarido G.R.A."/>
            <person name="Almeida C.A."/>
            <person name="Ferrarezi J.A."/>
            <person name="Labate C.A."/>
        </authorList>
    </citation>
    <scope>NUCLEOTIDE SEQUENCE</scope>
    <source>
        <strain evidence="1">MF-1</strain>
    </source>
</reference>
<proteinExistence type="predicted"/>
<keyword evidence="2" id="KW-1185">Reference proteome</keyword>
<dbReference type="EMBL" id="AVOT02016208">
    <property type="protein sequence ID" value="MBW0501216.1"/>
    <property type="molecule type" value="Genomic_DNA"/>
</dbReference>
<sequence>MNTRRLRYYGRVPAVSAAAMRRFGATQWLHPTPRPINGWPSHFTLETWRGLCNELLVNIVKLLCHHNKEPVIGILCYMSKEKIINKLEQKIRR</sequence>
<dbReference type="AlphaFoldDB" id="A0A9Q3DIS5"/>
<organism evidence="1 2">
    <name type="scientific">Austropuccinia psidii MF-1</name>
    <dbReference type="NCBI Taxonomy" id="1389203"/>
    <lineage>
        <taxon>Eukaryota</taxon>
        <taxon>Fungi</taxon>
        <taxon>Dikarya</taxon>
        <taxon>Basidiomycota</taxon>
        <taxon>Pucciniomycotina</taxon>
        <taxon>Pucciniomycetes</taxon>
        <taxon>Pucciniales</taxon>
        <taxon>Sphaerophragmiaceae</taxon>
        <taxon>Austropuccinia</taxon>
    </lineage>
</organism>
<protein>
    <submittedName>
        <fullName evidence="1">Uncharacterized protein</fullName>
    </submittedName>
</protein>